<dbReference type="InterPro" id="IPR001304">
    <property type="entry name" value="C-type_lectin-like"/>
</dbReference>
<keyword evidence="3" id="KW-1185">Reference proteome</keyword>
<dbReference type="EMBL" id="LR912237">
    <property type="protein sequence ID" value="CAD7254788.1"/>
    <property type="molecule type" value="Genomic_DNA"/>
</dbReference>
<sequence length="259" mass="28931">MPVSCDADGGWVDYAGACYLFPSEMTSAFEAESRCQERGGHLASIHSDQENLFVGRNGEGAPRWIGLQRVDGVWGWSDGSPVDYQNWNENFIFNDTYAIMWIDQWVNDDCSVGRPYICRLHDQVGACPQGWESLSSDCFLLVDAPAAFGTAMEGCRAANPAANLLTFESRDDTNDIVAFVVNSLSGRPVTEYWIGYLRNPSTMAWRWIDGNANQDERWFPGYPEEDASKNCAHLILSSWDDFPPGYTFPFVCKKELAGA</sequence>
<dbReference type="OrthoDB" id="6346118at2759"/>
<dbReference type="PROSITE" id="PS50041">
    <property type="entry name" value="C_TYPE_LECTIN_2"/>
    <property type="match status" value="2"/>
</dbReference>
<proteinExistence type="predicted"/>
<organism evidence="2">
    <name type="scientific">Darwinula stevensoni</name>
    <dbReference type="NCBI Taxonomy" id="69355"/>
    <lineage>
        <taxon>Eukaryota</taxon>
        <taxon>Metazoa</taxon>
        <taxon>Ecdysozoa</taxon>
        <taxon>Arthropoda</taxon>
        <taxon>Crustacea</taxon>
        <taxon>Oligostraca</taxon>
        <taxon>Ostracoda</taxon>
        <taxon>Podocopa</taxon>
        <taxon>Podocopida</taxon>
        <taxon>Darwinulocopina</taxon>
        <taxon>Darwinuloidea</taxon>
        <taxon>Darwinulidae</taxon>
        <taxon>Darwinula</taxon>
    </lineage>
</organism>
<feature type="domain" description="C-type lectin" evidence="1">
    <location>
        <begin position="14"/>
        <end position="119"/>
    </location>
</feature>
<dbReference type="InterPro" id="IPR050111">
    <property type="entry name" value="C-type_lectin/snaclec_domain"/>
</dbReference>
<dbReference type="InterPro" id="IPR016187">
    <property type="entry name" value="CTDL_fold"/>
</dbReference>
<evidence type="ECO:0000313" key="2">
    <source>
        <dbReference type="EMBL" id="CAD7254788.1"/>
    </source>
</evidence>
<dbReference type="PANTHER" id="PTHR22803">
    <property type="entry name" value="MANNOSE, PHOSPHOLIPASE, LECTIN RECEPTOR RELATED"/>
    <property type="match status" value="1"/>
</dbReference>
<dbReference type="Proteomes" id="UP000677054">
    <property type="component" value="Unassembled WGS sequence"/>
</dbReference>
<accession>A0A7R9FTN0</accession>
<dbReference type="SMART" id="SM00034">
    <property type="entry name" value="CLECT"/>
    <property type="match status" value="2"/>
</dbReference>
<feature type="domain" description="C-type lectin" evidence="1">
    <location>
        <begin position="134"/>
        <end position="253"/>
    </location>
</feature>
<dbReference type="AlphaFoldDB" id="A0A7R9FTN0"/>
<evidence type="ECO:0000313" key="3">
    <source>
        <dbReference type="Proteomes" id="UP000677054"/>
    </source>
</evidence>
<dbReference type="Pfam" id="PF00059">
    <property type="entry name" value="Lectin_C"/>
    <property type="match status" value="2"/>
</dbReference>
<dbReference type="Gene3D" id="3.10.100.10">
    <property type="entry name" value="Mannose-Binding Protein A, subunit A"/>
    <property type="match status" value="2"/>
</dbReference>
<gene>
    <name evidence="2" type="ORF">DSTB1V02_LOCUS14534</name>
</gene>
<dbReference type="CDD" id="cd00037">
    <property type="entry name" value="CLECT"/>
    <property type="match status" value="2"/>
</dbReference>
<evidence type="ECO:0000259" key="1">
    <source>
        <dbReference type="PROSITE" id="PS50041"/>
    </source>
</evidence>
<dbReference type="SUPFAM" id="SSF56436">
    <property type="entry name" value="C-type lectin-like"/>
    <property type="match status" value="2"/>
</dbReference>
<dbReference type="EMBL" id="CAJPEV010012719">
    <property type="protein sequence ID" value="CAG0906562.1"/>
    <property type="molecule type" value="Genomic_DNA"/>
</dbReference>
<dbReference type="InterPro" id="IPR016186">
    <property type="entry name" value="C-type_lectin-like/link_sf"/>
</dbReference>
<name>A0A7R9FTN0_9CRUS</name>
<reference evidence="2" key="1">
    <citation type="submission" date="2020-11" db="EMBL/GenBank/DDBJ databases">
        <authorList>
            <person name="Tran Van P."/>
        </authorList>
    </citation>
    <scope>NUCLEOTIDE SEQUENCE</scope>
</reference>
<protein>
    <recommendedName>
        <fullName evidence="1">C-type lectin domain-containing protein</fullName>
    </recommendedName>
</protein>